<dbReference type="SMART" id="SM00271">
    <property type="entry name" value="DnaJ"/>
    <property type="match status" value="1"/>
</dbReference>
<feature type="compositionally biased region" description="Polar residues" evidence="1">
    <location>
        <begin position="375"/>
        <end position="392"/>
    </location>
</feature>
<dbReference type="InterPro" id="IPR036869">
    <property type="entry name" value="J_dom_sf"/>
</dbReference>
<reference evidence="3" key="2">
    <citation type="journal article" date="2015" name="Data Brief">
        <title>Shoot transcriptome of the giant reed, Arundo donax.</title>
        <authorList>
            <person name="Barrero R.A."/>
            <person name="Guerrero F.D."/>
            <person name="Moolhuijzen P."/>
            <person name="Goolsby J.A."/>
            <person name="Tidwell J."/>
            <person name="Bellgard S.E."/>
            <person name="Bellgard M.I."/>
        </authorList>
    </citation>
    <scope>NUCLEOTIDE SEQUENCE</scope>
    <source>
        <tissue evidence="3">Shoot tissue taken approximately 20 cm above the soil surface</tissue>
    </source>
</reference>
<name>A0A0A9DEL3_ARUDO</name>
<dbReference type="Gene3D" id="1.10.287.110">
    <property type="entry name" value="DnaJ domain"/>
    <property type="match status" value="1"/>
</dbReference>
<dbReference type="InterPro" id="IPR024593">
    <property type="entry name" value="DUF3444"/>
</dbReference>
<proteinExistence type="predicted"/>
<feature type="domain" description="J" evidence="2">
    <location>
        <begin position="1"/>
        <end position="51"/>
    </location>
</feature>
<evidence type="ECO:0000313" key="3">
    <source>
        <dbReference type="EMBL" id="JAD86276.1"/>
    </source>
</evidence>
<feature type="region of interest" description="Disordered" evidence="1">
    <location>
        <begin position="229"/>
        <end position="250"/>
    </location>
</feature>
<organism evidence="3">
    <name type="scientific">Arundo donax</name>
    <name type="common">Giant reed</name>
    <name type="synonym">Donax arundinaceus</name>
    <dbReference type="NCBI Taxonomy" id="35708"/>
    <lineage>
        <taxon>Eukaryota</taxon>
        <taxon>Viridiplantae</taxon>
        <taxon>Streptophyta</taxon>
        <taxon>Embryophyta</taxon>
        <taxon>Tracheophyta</taxon>
        <taxon>Spermatophyta</taxon>
        <taxon>Magnoliopsida</taxon>
        <taxon>Liliopsida</taxon>
        <taxon>Poales</taxon>
        <taxon>Poaceae</taxon>
        <taxon>PACMAD clade</taxon>
        <taxon>Arundinoideae</taxon>
        <taxon>Arundineae</taxon>
        <taxon>Arundo</taxon>
    </lineage>
</organism>
<feature type="region of interest" description="Disordered" evidence="1">
    <location>
        <begin position="702"/>
        <end position="727"/>
    </location>
</feature>
<dbReference type="CDD" id="cd06257">
    <property type="entry name" value="DnaJ"/>
    <property type="match status" value="1"/>
</dbReference>
<dbReference type="EMBL" id="GBRH01211619">
    <property type="protein sequence ID" value="JAD86276.1"/>
    <property type="molecule type" value="Transcribed_RNA"/>
</dbReference>
<dbReference type="InterPro" id="IPR001623">
    <property type="entry name" value="DnaJ_domain"/>
</dbReference>
<dbReference type="Pfam" id="PF11926">
    <property type="entry name" value="DUF3444"/>
    <property type="match status" value="1"/>
</dbReference>
<dbReference type="GO" id="GO:0005783">
    <property type="term" value="C:endoplasmic reticulum"/>
    <property type="evidence" value="ECO:0007669"/>
    <property type="project" value="UniProtKB-ARBA"/>
</dbReference>
<accession>A0A0A9DEL3</accession>
<feature type="region of interest" description="Disordered" evidence="1">
    <location>
        <begin position="326"/>
        <end position="436"/>
    </location>
</feature>
<evidence type="ECO:0000256" key="1">
    <source>
        <dbReference type="SAM" id="MobiDB-lite"/>
    </source>
</evidence>
<feature type="compositionally biased region" description="Basic and acidic residues" evidence="1">
    <location>
        <begin position="413"/>
        <end position="428"/>
    </location>
</feature>
<dbReference type="PROSITE" id="PS50076">
    <property type="entry name" value="DNAJ_2"/>
    <property type="match status" value="1"/>
</dbReference>
<feature type="region of interest" description="Disordered" evidence="1">
    <location>
        <begin position="168"/>
        <end position="209"/>
    </location>
</feature>
<sequence length="743" mass="83099">MLIKKQYRKLSLLLHPDKNKFMGAEAAFKVIGEAHMILTDQVKRSFHDKKRKLVIATSAPFPKKRGRPSKKTDHVAKRANKENIDAPDSQNKPQQQAGCFSGYSSFWTICLVCGTKYQYPYTLLMKVLLCKICSRSFLAYDLSKKPSFPVETSYPCSGFRMQQQTFRPSQQGHVTNQHDYQRVPGQQNPVTGNQTPVTNRQKQQSWNVSDKQTPVIDQQQQFHKFFSSGSKNIANSTGAGNPNNKGTASSNVTVEADACNGTKVARPSSNEVNIEDRTESPLVNSDKVSLVDKQKKGRVVATGSSYPVTLDGSQVDMKVVTTAAGAAKVSGQNPHRASQNGKNIVKDGSDGCRTGSDHISDSPAKQRTREGDASCNASKSGDTTENESSNLNRQERCIPGTEKTPNENVINGLDHDEIHETRKEEETSRSGSDATVRSMDNIPLNVTVSCPDSDFYNFEKNRDADRFRVDQIWAIYDDHDCMPRYYARIKQVYSPNFMLQFTWLELDPLNDAEKTWSSKELPAACGNFRVGKTHLTEDVKMFSHVVYWTKGRKRNRYEIYPMKGQVWALFKGWDMSWCSDSNDHRNYNYDVVEITSDFTRGTGTYVVPLEKVKGFVSVFIRSNSEGPFLIPDGDTPRFSHSIPFHRLAETDSQRIPNGALKLDPASLPSDLEKAFTSVDLDSSFMSTRGGNVSGDVLSTRSSCNGEMADGKSKQSQDGNGTYVEDGIKKSKPRVNKIMVWKLQ</sequence>
<evidence type="ECO:0000259" key="2">
    <source>
        <dbReference type="PROSITE" id="PS50076"/>
    </source>
</evidence>
<feature type="compositionally biased region" description="Polar residues" evidence="1">
    <location>
        <begin position="330"/>
        <end position="342"/>
    </location>
</feature>
<dbReference type="PANTHER" id="PTHR47374:SF6">
    <property type="entry name" value="ENDOSOME ANTIGEN-LIKE PROTEIN, PUTATIVE (DUF3444)-RELATED"/>
    <property type="match status" value="1"/>
</dbReference>
<reference evidence="3" key="1">
    <citation type="submission" date="2014-09" db="EMBL/GenBank/DDBJ databases">
        <authorList>
            <person name="Magalhaes I.L.F."/>
            <person name="Oliveira U."/>
            <person name="Santos F.R."/>
            <person name="Vidigal T.H.D.A."/>
            <person name="Brescovit A.D."/>
            <person name="Santos A.J."/>
        </authorList>
    </citation>
    <scope>NUCLEOTIDE SEQUENCE</scope>
    <source>
        <tissue evidence="3">Shoot tissue taken approximately 20 cm above the soil surface</tissue>
    </source>
</reference>
<dbReference type="AlphaFoldDB" id="A0A0A9DEL3"/>
<dbReference type="Pfam" id="PF00226">
    <property type="entry name" value="DnaJ"/>
    <property type="match status" value="1"/>
</dbReference>
<dbReference type="PANTHER" id="PTHR47374">
    <property type="entry name" value="ENDOSOME ANTIGEN-LIKE PROTEIN, PUTATIVE (DUF3444)-RELATED"/>
    <property type="match status" value="1"/>
</dbReference>
<dbReference type="PRINTS" id="PR00625">
    <property type="entry name" value="JDOMAIN"/>
</dbReference>
<protein>
    <recommendedName>
        <fullName evidence="2">J domain-containing protein</fullName>
    </recommendedName>
</protein>
<feature type="compositionally biased region" description="Basic and acidic residues" evidence="1">
    <location>
        <begin position="344"/>
        <end position="360"/>
    </location>
</feature>
<dbReference type="SUPFAM" id="SSF46565">
    <property type="entry name" value="Chaperone J-domain"/>
    <property type="match status" value="1"/>
</dbReference>